<gene>
    <name evidence="3" type="ORF">KIW84_064008</name>
</gene>
<feature type="coiled-coil region" evidence="1">
    <location>
        <begin position="118"/>
        <end position="225"/>
    </location>
</feature>
<sequence length="686" mass="78676">MAKKKVTHAQSQSLDHKTLTPPPTTIDDSSVQIQNLKNLNNVLLIETTKHRNQIQKLLDSNQTVMEAEALISEKNFALEIESSVFFVFARAHIAELGFRFDKVVEERDETKYEVDLQNEKVNDLVLSLENEKRNVERIRLEAGSLLEEKIEKERRVEELEKDKDLVVKKSIESEKVIDELKEKIDLLVKEKNEIENVNGSRGTKIFDLERELQQHGDLLKNSRKEEELMRVKILEMEETIGLAVDKEREMRVENSNLVGEKKEMAKSIEILTEARDGVFRKLDVVQRELENRQHEVDESNRARDEIEKVKVSSENEIIELRGEVNRLRGVVDELEMSCKEFAEKNSGLLSQVHHYRNAIQEVESLNELNSKKFEEEKNKVESFESQVVVMQEKIEQLLSQVQCYKKAVDEVVLERDNIKKGYDEELNKVKNLESQVVAMEKKIEQLLAQVQCSKNAVDEVVLERDNIRKGYDEEQTKVGNLELRVAELKLEKDTVKKGYEKEKNKVENLELQVAGLKEKIENAEADLAKLRSEKEKMNERNKGLGGRVDVLIKEKDATHSSLIAAQRECDELRAKLDSSCINSKQALELLKNTAAAVVVKENVEVIPRGGKKKHEKEEIQAFAEELEAIKKAFKVKEEMVDEMKQQLVSMQKSVSDAHKGKHLWTGISSAAAIFAAGLTAYFAKGR</sequence>
<keyword evidence="1" id="KW-0175">Coiled coil</keyword>
<feature type="coiled-coil region" evidence="1">
    <location>
        <begin position="373"/>
        <end position="547"/>
    </location>
</feature>
<evidence type="ECO:0000313" key="4">
    <source>
        <dbReference type="Proteomes" id="UP001058974"/>
    </source>
</evidence>
<feature type="region of interest" description="Disordered" evidence="2">
    <location>
        <begin position="1"/>
        <end position="26"/>
    </location>
</feature>
<keyword evidence="4" id="KW-1185">Reference proteome</keyword>
<proteinExistence type="predicted"/>
<evidence type="ECO:0000256" key="1">
    <source>
        <dbReference type="SAM" id="Coils"/>
    </source>
</evidence>
<dbReference type="EMBL" id="JAMSHJ010000006">
    <property type="protein sequence ID" value="KAI5398449.1"/>
    <property type="molecule type" value="Genomic_DNA"/>
</dbReference>
<dbReference type="Gramene" id="Psat06G0400800-T1">
    <property type="protein sequence ID" value="KAI5398449.1"/>
    <property type="gene ID" value="KIW84_064008"/>
</dbReference>
<organism evidence="3 4">
    <name type="scientific">Pisum sativum</name>
    <name type="common">Garden pea</name>
    <name type="synonym">Lathyrus oleraceus</name>
    <dbReference type="NCBI Taxonomy" id="3888"/>
    <lineage>
        <taxon>Eukaryota</taxon>
        <taxon>Viridiplantae</taxon>
        <taxon>Streptophyta</taxon>
        <taxon>Embryophyta</taxon>
        <taxon>Tracheophyta</taxon>
        <taxon>Spermatophyta</taxon>
        <taxon>Magnoliopsida</taxon>
        <taxon>eudicotyledons</taxon>
        <taxon>Gunneridae</taxon>
        <taxon>Pentapetalae</taxon>
        <taxon>rosids</taxon>
        <taxon>fabids</taxon>
        <taxon>Fabales</taxon>
        <taxon>Fabaceae</taxon>
        <taxon>Papilionoideae</taxon>
        <taxon>50 kb inversion clade</taxon>
        <taxon>NPAAA clade</taxon>
        <taxon>Hologalegina</taxon>
        <taxon>IRL clade</taxon>
        <taxon>Fabeae</taxon>
        <taxon>Lathyrus</taxon>
    </lineage>
</organism>
<dbReference type="AlphaFoldDB" id="A0A9D4WBJ9"/>
<dbReference type="Gramene" id="Psat6g148400.1">
    <property type="protein sequence ID" value="Psat6g148400.1.cds1"/>
    <property type="gene ID" value="Psat6g148400"/>
</dbReference>
<dbReference type="Gene3D" id="1.10.287.1490">
    <property type="match status" value="1"/>
</dbReference>
<dbReference type="Gene3D" id="1.20.5.1700">
    <property type="match status" value="1"/>
</dbReference>
<evidence type="ECO:0000256" key="2">
    <source>
        <dbReference type="SAM" id="MobiDB-lite"/>
    </source>
</evidence>
<accession>A0A9D4WBJ9</accession>
<reference evidence="3 4" key="1">
    <citation type="journal article" date="2022" name="Nat. Genet.">
        <title>Improved pea reference genome and pan-genome highlight genomic features and evolutionary characteristics.</title>
        <authorList>
            <person name="Yang T."/>
            <person name="Liu R."/>
            <person name="Luo Y."/>
            <person name="Hu S."/>
            <person name="Wang D."/>
            <person name="Wang C."/>
            <person name="Pandey M.K."/>
            <person name="Ge S."/>
            <person name="Xu Q."/>
            <person name="Li N."/>
            <person name="Li G."/>
            <person name="Huang Y."/>
            <person name="Saxena R.K."/>
            <person name="Ji Y."/>
            <person name="Li M."/>
            <person name="Yan X."/>
            <person name="He Y."/>
            <person name="Liu Y."/>
            <person name="Wang X."/>
            <person name="Xiang C."/>
            <person name="Varshney R.K."/>
            <person name="Ding H."/>
            <person name="Gao S."/>
            <person name="Zong X."/>
        </authorList>
    </citation>
    <scope>NUCLEOTIDE SEQUENCE [LARGE SCALE GENOMIC DNA]</scope>
    <source>
        <strain evidence="3 4">cv. Zhongwan 6</strain>
    </source>
</reference>
<protein>
    <submittedName>
        <fullName evidence="3">Uncharacterized protein</fullName>
    </submittedName>
</protein>
<name>A0A9D4WBJ9_PEA</name>
<feature type="coiled-coil region" evidence="1">
    <location>
        <begin position="612"/>
        <end position="646"/>
    </location>
</feature>
<feature type="coiled-coil region" evidence="1">
    <location>
        <begin position="282"/>
        <end position="337"/>
    </location>
</feature>
<comment type="caution">
    <text evidence="3">The sequence shown here is derived from an EMBL/GenBank/DDBJ whole genome shotgun (WGS) entry which is preliminary data.</text>
</comment>
<dbReference type="Proteomes" id="UP001058974">
    <property type="component" value="Chromosome 6"/>
</dbReference>
<evidence type="ECO:0000313" key="3">
    <source>
        <dbReference type="EMBL" id="KAI5398449.1"/>
    </source>
</evidence>
<dbReference type="OrthoDB" id="689590at2759"/>